<keyword evidence="1" id="KW-0812">Transmembrane</keyword>
<name>A0A540WU66_9BACT</name>
<keyword evidence="4" id="KW-1185">Reference proteome</keyword>
<feature type="transmembrane region" description="Helical" evidence="1">
    <location>
        <begin position="179"/>
        <end position="200"/>
    </location>
</feature>
<sequence>MERVAPPSSKELIARTRPFAVQDVARSGWNLAATYAALAAAVTLAVAAPWWPLRVVGGVLEALVLIRAFILFHDAMHGALLPSSRWAKVLFQVQGILTLTPARIWNDTHNHHHANTARIAADSAGTFATWTTEQWRKASGWQRLGYAVERHPVTILFGYVTAFLISLCLVPFVKDPKRYWTSGLALGVHVALSVALWVFFGPAVYLFAFVGPLLLAYALGTYLFYSQHNFDEVRILPEGQWTHADAALEASSYLRCGKVMAWFTGNIGYHHVHHLNPRIPFYRLPEAMAAIPELQNPHVTTLSPRDIVHCLRLNLWEPSLGRMVRYRDANVRAWAARADVPPRSAVSSEGHAVS</sequence>
<organism evidence="3 4">
    <name type="scientific">Myxococcus llanfairpwllgwyngyllgogerychwyrndrobwllllantysiliogogogochensis</name>
    <dbReference type="NCBI Taxonomy" id="2590453"/>
    <lineage>
        <taxon>Bacteria</taxon>
        <taxon>Pseudomonadati</taxon>
        <taxon>Myxococcota</taxon>
        <taxon>Myxococcia</taxon>
        <taxon>Myxococcales</taxon>
        <taxon>Cystobacterineae</taxon>
        <taxon>Myxococcaceae</taxon>
        <taxon>Myxococcus</taxon>
    </lineage>
</organism>
<dbReference type="AlphaFoldDB" id="A0A540WU66"/>
<dbReference type="Pfam" id="PF00487">
    <property type="entry name" value="FA_desaturase"/>
    <property type="match status" value="1"/>
</dbReference>
<accession>A0A540WU66</accession>
<evidence type="ECO:0000256" key="1">
    <source>
        <dbReference type="SAM" id="Phobius"/>
    </source>
</evidence>
<feature type="transmembrane region" description="Helical" evidence="1">
    <location>
        <begin position="28"/>
        <end position="48"/>
    </location>
</feature>
<feature type="domain" description="Fatty acid desaturase" evidence="2">
    <location>
        <begin position="49"/>
        <end position="299"/>
    </location>
</feature>
<dbReference type="PANTHER" id="PTHR19353:SF73">
    <property type="entry name" value="FATTY ACID DESATURASE"/>
    <property type="match status" value="1"/>
</dbReference>
<comment type="caution">
    <text evidence="3">The sequence shown here is derived from an EMBL/GenBank/DDBJ whole genome shotgun (WGS) entry which is preliminary data.</text>
</comment>
<reference evidence="3 4" key="1">
    <citation type="submission" date="2019-06" db="EMBL/GenBank/DDBJ databases">
        <authorList>
            <person name="Livingstone P."/>
            <person name="Whitworth D."/>
        </authorList>
    </citation>
    <scope>NUCLEOTIDE SEQUENCE [LARGE SCALE GENOMIC DNA]</scope>
    <source>
        <strain evidence="3 4">AM401</strain>
    </source>
</reference>
<evidence type="ECO:0000313" key="4">
    <source>
        <dbReference type="Proteomes" id="UP000315369"/>
    </source>
</evidence>
<evidence type="ECO:0000313" key="3">
    <source>
        <dbReference type="EMBL" id="TQF12467.1"/>
    </source>
</evidence>
<dbReference type="EMBL" id="VIFM01000138">
    <property type="protein sequence ID" value="TQF12467.1"/>
    <property type="molecule type" value="Genomic_DNA"/>
</dbReference>
<dbReference type="GO" id="GO:0006629">
    <property type="term" value="P:lipid metabolic process"/>
    <property type="evidence" value="ECO:0007669"/>
    <property type="project" value="InterPro"/>
</dbReference>
<gene>
    <name evidence="3" type="ORF">FJV41_28965</name>
</gene>
<evidence type="ECO:0000259" key="2">
    <source>
        <dbReference type="Pfam" id="PF00487"/>
    </source>
</evidence>
<keyword evidence="1" id="KW-0472">Membrane</keyword>
<keyword evidence="1" id="KW-1133">Transmembrane helix</keyword>
<dbReference type="InterPro" id="IPR012171">
    <property type="entry name" value="Fatty_acid_desaturase"/>
</dbReference>
<proteinExistence type="predicted"/>
<dbReference type="GO" id="GO:0016020">
    <property type="term" value="C:membrane"/>
    <property type="evidence" value="ECO:0007669"/>
    <property type="project" value="TreeGrafter"/>
</dbReference>
<feature type="transmembrane region" description="Helical" evidence="1">
    <location>
        <begin position="153"/>
        <end position="172"/>
    </location>
</feature>
<dbReference type="GO" id="GO:0016717">
    <property type="term" value="F:oxidoreductase activity, acting on paired donors, with oxidation of a pair of donors resulting in the reduction of molecular oxygen to two molecules of water"/>
    <property type="evidence" value="ECO:0007669"/>
    <property type="project" value="TreeGrafter"/>
</dbReference>
<protein>
    <submittedName>
        <fullName evidence="3">Fatty acid desaturase</fullName>
    </submittedName>
</protein>
<dbReference type="PANTHER" id="PTHR19353">
    <property type="entry name" value="FATTY ACID DESATURASE 2"/>
    <property type="match status" value="1"/>
</dbReference>
<feature type="transmembrane region" description="Helical" evidence="1">
    <location>
        <begin position="206"/>
        <end position="225"/>
    </location>
</feature>
<dbReference type="Proteomes" id="UP000315369">
    <property type="component" value="Unassembled WGS sequence"/>
</dbReference>
<dbReference type="RefSeq" id="WP_141645812.1">
    <property type="nucleotide sequence ID" value="NZ_VIFM01000138.1"/>
</dbReference>
<dbReference type="OrthoDB" id="9769653at2"/>
<dbReference type="InterPro" id="IPR005804">
    <property type="entry name" value="FA_desaturase_dom"/>
</dbReference>